<dbReference type="EMBL" id="RAPQ01000008">
    <property type="protein sequence ID" value="RKE04431.1"/>
    <property type="molecule type" value="Genomic_DNA"/>
</dbReference>
<sequence length="79" mass="9337">MKTTKTGGRQKGTPNRITKELRIVLKNILHSELENIAVYLEKLEPKERLEILVKLMPYALPKIEMVHYKENEPSNYWDD</sequence>
<protein>
    <submittedName>
        <fullName evidence="1">Uncharacterized protein</fullName>
    </submittedName>
</protein>
<dbReference type="RefSeq" id="WP_120239207.1">
    <property type="nucleotide sequence ID" value="NZ_RAPQ01000008.1"/>
</dbReference>
<evidence type="ECO:0000313" key="1">
    <source>
        <dbReference type="EMBL" id="RKE04431.1"/>
    </source>
</evidence>
<comment type="caution">
    <text evidence="1">The sequence shown here is derived from an EMBL/GenBank/DDBJ whole genome shotgun (WGS) entry which is preliminary data.</text>
</comment>
<dbReference type="AlphaFoldDB" id="A0A419X9L7"/>
<reference evidence="1 2" key="1">
    <citation type="submission" date="2018-09" db="EMBL/GenBank/DDBJ databases">
        <title>Genomic Encyclopedia of Archaeal and Bacterial Type Strains, Phase II (KMG-II): from individual species to whole genera.</title>
        <authorList>
            <person name="Goeker M."/>
        </authorList>
    </citation>
    <scope>NUCLEOTIDE SEQUENCE [LARGE SCALE GENOMIC DNA]</scope>
    <source>
        <strain evidence="1 2">DSM 21950</strain>
    </source>
</reference>
<evidence type="ECO:0000313" key="2">
    <source>
        <dbReference type="Proteomes" id="UP000284531"/>
    </source>
</evidence>
<proteinExistence type="predicted"/>
<gene>
    <name evidence="1" type="ORF">BXY64_1451</name>
</gene>
<dbReference type="OrthoDB" id="6228303at2"/>
<keyword evidence="2" id="KW-1185">Reference proteome</keyword>
<organism evidence="1 2">
    <name type="scientific">Marinifilum flexuosum</name>
    <dbReference type="NCBI Taxonomy" id="1117708"/>
    <lineage>
        <taxon>Bacteria</taxon>
        <taxon>Pseudomonadati</taxon>
        <taxon>Bacteroidota</taxon>
        <taxon>Bacteroidia</taxon>
        <taxon>Marinilabiliales</taxon>
        <taxon>Marinifilaceae</taxon>
    </lineage>
</organism>
<name>A0A419X9L7_9BACT</name>
<dbReference type="Proteomes" id="UP000284531">
    <property type="component" value="Unassembled WGS sequence"/>
</dbReference>
<accession>A0A419X9L7</accession>